<protein>
    <submittedName>
        <fullName evidence="1">Uncharacterized protein</fullName>
    </submittedName>
</protein>
<dbReference type="RefSeq" id="WP_207861494.1">
    <property type="nucleotide sequence ID" value="NZ_JAFREP010000025.1"/>
</dbReference>
<accession>A0A8J7QP29</accession>
<dbReference type="AlphaFoldDB" id="A0A8J7QP29"/>
<reference evidence="1" key="1">
    <citation type="submission" date="2021-03" db="EMBL/GenBank/DDBJ databases">
        <authorList>
            <person name="Wang G."/>
        </authorList>
    </citation>
    <scope>NUCLEOTIDE SEQUENCE</scope>
    <source>
        <strain evidence="1">KCTC 12899</strain>
    </source>
</reference>
<keyword evidence="2" id="KW-1185">Reference proteome</keyword>
<sequence length="89" mass="9812">MKSILIFSGLFALGSMMIGVTALSVYIQDQQERAEEAAILDVHPTPEELNLCILELNQNLLRCSKQAGHFIGDPCTQTAMANWEACTTR</sequence>
<gene>
    <name evidence="1" type="ORF">J3U88_23780</name>
</gene>
<proteinExistence type="predicted"/>
<dbReference type="EMBL" id="JAFREP010000025">
    <property type="protein sequence ID" value="MBO1321520.1"/>
    <property type="molecule type" value="Genomic_DNA"/>
</dbReference>
<organism evidence="1 2">
    <name type="scientific">Acanthopleuribacter pedis</name>
    <dbReference type="NCBI Taxonomy" id="442870"/>
    <lineage>
        <taxon>Bacteria</taxon>
        <taxon>Pseudomonadati</taxon>
        <taxon>Acidobacteriota</taxon>
        <taxon>Holophagae</taxon>
        <taxon>Acanthopleuribacterales</taxon>
        <taxon>Acanthopleuribacteraceae</taxon>
        <taxon>Acanthopleuribacter</taxon>
    </lineage>
</organism>
<evidence type="ECO:0000313" key="2">
    <source>
        <dbReference type="Proteomes" id="UP000664417"/>
    </source>
</evidence>
<name>A0A8J7QP29_9BACT</name>
<evidence type="ECO:0000313" key="1">
    <source>
        <dbReference type="EMBL" id="MBO1321520.1"/>
    </source>
</evidence>
<comment type="caution">
    <text evidence="1">The sequence shown here is derived from an EMBL/GenBank/DDBJ whole genome shotgun (WGS) entry which is preliminary data.</text>
</comment>
<dbReference type="Proteomes" id="UP000664417">
    <property type="component" value="Unassembled WGS sequence"/>
</dbReference>